<dbReference type="SUPFAM" id="SSF55073">
    <property type="entry name" value="Nucleotide cyclase"/>
    <property type="match status" value="1"/>
</dbReference>
<name>A0A346XXL5_9ACTN</name>
<dbReference type="AlphaFoldDB" id="A0A346XXL5"/>
<dbReference type="Pfam" id="PF00990">
    <property type="entry name" value="GGDEF"/>
    <property type="match status" value="1"/>
</dbReference>
<dbReference type="SMART" id="SM00065">
    <property type="entry name" value="GAF"/>
    <property type="match status" value="1"/>
</dbReference>
<dbReference type="Gene3D" id="3.30.70.270">
    <property type="match status" value="1"/>
</dbReference>
<protein>
    <recommendedName>
        <fullName evidence="1">GGDEF domain-containing protein</fullName>
    </recommendedName>
</protein>
<dbReference type="PROSITE" id="PS50887">
    <property type="entry name" value="GGDEF"/>
    <property type="match status" value="1"/>
</dbReference>
<dbReference type="Pfam" id="PF13185">
    <property type="entry name" value="GAF_2"/>
    <property type="match status" value="1"/>
</dbReference>
<dbReference type="Proteomes" id="UP000264006">
    <property type="component" value="Chromosome"/>
</dbReference>
<sequence length="406" mass="42706">MLVFAHTHGRSHLLLGGVGLGEAWAGTVAVEERDEPRFVAATEGQTLRIQQDEPVRIVGPYYASSAALVPADGVVVVIGGAKDWLSAVDEDTLTAAASEAAAALVGTEPTRDLSHELDVYTRLRELLQPVGDRSRTAHHLVRQAADVLDADFVLLLPEPGADLAVARPGWAPHDPGGLREAADLVVSALPQEVLVIQDVRDAPLPSPLSPEDGLRSAMIMPLTSEGFLLAAHASGRPRGFTSLDLDVGTLLAETASVALAAADTASTLDRHVERVRWLLRRDPVTGLPDHRAWADALDATDSGAVVAVGLGNVEAPDRLLQIVGAVLQRQATDTDLVARVGVAEFGLLLRGASLSTAEQIAGSVRERLGPIRRADGSPVGVGFAATPELESVRDAWRVAAGRMLQS</sequence>
<dbReference type="InterPro" id="IPR000160">
    <property type="entry name" value="GGDEF_dom"/>
</dbReference>
<dbReference type="InterPro" id="IPR043128">
    <property type="entry name" value="Rev_trsase/Diguanyl_cyclase"/>
</dbReference>
<dbReference type="SUPFAM" id="SSF55781">
    <property type="entry name" value="GAF domain-like"/>
    <property type="match status" value="1"/>
</dbReference>
<evidence type="ECO:0000313" key="3">
    <source>
        <dbReference type="Proteomes" id="UP000264006"/>
    </source>
</evidence>
<proteinExistence type="predicted"/>
<gene>
    <name evidence="2" type="ORF">DVS28_a2280</name>
</gene>
<dbReference type="KEGG" id="euz:DVS28_a2280"/>
<evidence type="ECO:0000313" key="2">
    <source>
        <dbReference type="EMBL" id="AXV06962.1"/>
    </source>
</evidence>
<dbReference type="SMART" id="SM00267">
    <property type="entry name" value="GGDEF"/>
    <property type="match status" value="1"/>
</dbReference>
<feature type="domain" description="GGDEF" evidence="1">
    <location>
        <begin position="301"/>
        <end position="406"/>
    </location>
</feature>
<organism evidence="2 3">
    <name type="scientific">Euzebya pacifica</name>
    <dbReference type="NCBI Taxonomy" id="1608957"/>
    <lineage>
        <taxon>Bacteria</taxon>
        <taxon>Bacillati</taxon>
        <taxon>Actinomycetota</taxon>
        <taxon>Nitriliruptoria</taxon>
        <taxon>Euzebyales</taxon>
    </lineage>
</organism>
<dbReference type="Gene3D" id="3.30.450.40">
    <property type="match status" value="1"/>
</dbReference>
<dbReference type="InterPro" id="IPR029016">
    <property type="entry name" value="GAF-like_dom_sf"/>
</dbReference>
<keyword evidence="3" id="KW-1185">Reference proteome</keyword>
<dbReference type="InterPro" id="IPR003018">
    <property type="entry name" value="GAF"/>
</dbReference>
<dbReference type="EMBL" id="CP031165">
    <property type="protein sequence ID" value="AXV06962.1"/>
    <property type="molecule type" value="Genomic_DNA"/>
</dbReference>
<dbReference type="InterPro" id="IPR029787">
    <property type="entry name" value="Nucleotide_cyclase"/>
</dbReference>
<accession>A0A346XXL5</accession>
<reference evidence="2 3" key="1">
    <citation type="submission" date="2018-09" db="EMBL/GenBank/DDBJ databases">
        <title>Complete genome sequence of Euzebya sp. DY32-46 isolated from seawater of Pacific Ocean.</title>
        <authorList>
            <person name="Xu L."/>
            <person name="Wu Y.-H."/>
            <person name="Xu X.-W."/>
        </authorList>
    </citation>
    <scope>NUCLEOTIDE SEQUENCE [LARGE SCALE GENOMIC DNA]</scope>
    <source>
        <strain evidence="2 3">DY32-46</strain>
    </source>
</reference>
<evidence type="ECO:0000259" key="1">
    <source>
        <dbReference type="PROSITE" id="PS50887"/>
    </source>
</evidence>